<evidence type="ECO:0000313" key="2">
    <source>
        <dbReference type="Proteomes" id="UP000787625"/>
    </source>
</evidence>
<dbReference type="GO" id="GO:0005829">
    <property type="term" value="C:cytosol"/>
    <property type="evidence" value="ECO:0007669"/>
    <property type="project" value="TreeGrafter"/>
</dbReference>
<gene>
    <name evidence="1" type="ORF">IAA93_04350</name>
</gene>
<dbReference type="Proteomes" id="UP000787625">
    <property type="component" value="Unassembled WGS sequence"/>
</dbReference>
<organism evidence="1 2">
    <name type="scientific">Candidatus Avibacteroides avistercoris</name>
    <dbReference type="NCBI Taxonomy" id="2840690"/>
    <lineage>
        <taxon>Bacteria</taxon>
        <taxon>Pseudomonadati</taxon>
        <taxon>Bacteroidota</taxon>
        <taxon>Bacteroidia</taxon>
        <taxon>Bacteroidales</taxon>
        <taxon>Bacteroidaceae</taxon>
        <taxon>Bacteroidaceae incertae sedis</taxon>
        <taxon>Candidatus Avibacteroides</taxon>
    </lineage>
</organism>
<dbReference type="InterPro" id="IPR007416">
    <property type="entry name" value="YggL_50S_bp"/>
</dbReference>
<protein>
    <submittedName>
        <fullName evidence="1">YggL family protein</fullName>
    </submittedName>
</protein>
<dbReference type="AlphaFoldDB" id="A0A9D2ZU32"/>
<reference evidence="1" key="2">
    <citation type="submission" date="2021-04" db="EMBL/GenBank/DDBJ databases">
        <authorList>
            <person name="Gilroy R."/>
        </authorList>
    </citation>
    <scope>NUCLEOTIDE SEQUENCE</scope>
    <source>
        <strain evidence="1">MalCec1-1739</strain>
    </source>
</reference>
<dbReference type="EMBL" id="DWUP01000089">
    <property type="protein sequence ID" value="HJD52940.1"/>
    <property type="molecule type" value="Genomic_DNA"/>
</dbReference>
<name>A0A9D2ZU32_9BACT</name>
<evidence type="ECO:0000313" key="1">
    <source>
        <dbReference type="EMBL" id="HJD52940.1"/>
    </source>
</evidence>
<dbReference type="PANTHER" id="PTHR38778:SF1">
    <property type="entry name" value="CYTOPLASMIC PROTEIN"/>
    <property type="match status" value="1"/>
</dbReference>
<reference evidence="1" key="1">
    <citation type="journal article" date="2021" name="PeerJ">
        <title>Extensive microbial diversity within the chicken gut microbiome revealed by metagenomics and culture.</title>
        <authorList>
            <person name="Gilroy R."/>
            <person name="Ravi A."/>
            <person name="Getino M."/>
            <person name="Pursley I."/>
            <person name="Horton D.L."/>
            <person name="Alikhan N.F."/>
            <person name="Baker D."/>
            <person name="Gharbi K."/>
            <person name="Hall N."/>
            <person name="Watson M."/>
            <person name="Adriaenssens E.M."/>
            <person name="Foster-Nyarko E."/>
            <person name="Jarju S."/>
            <person name="Secka A."/>
            <person name="Antonio M."/>
            <person name="Oren A."/>
            <person name="Chaudhuri R.R."/>
            <person name="La Ragione R."/>
            <person name="Hildebrand F."/>
            <person name="Pallen M.J."/>
        </authorList>
    </citation>
    <scope>NUCLEOTIDE SEQUENCE</scope>
    <source>
        <strain evidence="1">MalCec1-1739</strain>
    </source>
</reference>
<sequence>MKKRLRKKLYKGEFKELGFSLSFNYDSDNTEDGYALLDEIIAHATANGLCVGGYFGEEGCKASFFVISAKRGSVTEEQRSEFAEWLKNTGKVNDLKVGQLRDAWYDWEE</sequence>
<proteinExistence type="predicted"/>
<comment type="caution">
    <text evidence="1">The sequence shown here is derived from an EMBL/GenBank/DDBJ whole genome shotgun (WGS) entry which is preliminary data.</text>
</comment>
<dbReference type="PANTHER" id="PTHR38778">
    <property type="entry name" value="CYTOPLASMIC PROTEIN-RELATED"/>
    <property type="match status" value="1"/>
</dbReference>
<accession>A0A9D2ZU32</accession>
<dbReference type="Pfam" id="PF04320">
    <property type="entry name" value="YggL_50S_bp"/>
    <property type="match status" value="1"/>
</dbReference>